<accession>A0A7G9W8B7</accession>
<dbReference type="NCBIfam" id="TIGR01554">
    <property type="entry name" value="major_cap_HK97"/>
    <property type="match status" value="1"/>
</dbReference>
<dbReference type="Proteomes" id="UP000516160">
    <property type="component" value="Chromosome"/>
</dbReference>
<evidence type="ECO:0000313" key="3">
    <source>
        <dbReference type="EMBL" id="QNO14929.1"/>
    </source>
</evidence>
<organism evidence="3 4">
    <name type="scientific">Alkalicella caledoniensis</name>
    <dbReference type="NCBI Taxonomy" id="2731377"/>
    <lineage>
        <taxon>Bacteria</taxon>
        <taxon>Bacillati</taxon>
        <taxon>Bacillota</taxon>
        <taxon>Clostridia</taxon>
        <taxon>Eubacteriales</taxon>
        <taxon>Proteinivoracaceae</taxon>
        <taxon>Alkalicella</taxon>
    </lineage>
</organism>
<sequence>MNKKKLLALLAKKEARKKELGTKAEKAQDVAELRGINEELTTINTEIEELRGIIDSIPEDDGGEGQVITGDGEQRAQTPVGKTQILATYGVGTGQSSDDEKRENDLLAKFEQRGKDLKEKRAVNFSIDEVPELRAVTLGGGSLVTATHTSPELNPRHNEVSSLVDMVNAVPLPGGEAYKKGFEVSAGEGDYTTEEGNYTDADPEYNYVDINKAKITAYAEISDEAMKLPNVDYQSRVARDVGLALRKKLTRQILVGAGGSNAIRGIFNAPTSVIPADTDIQVSSIDADTLDNIIFGYGGDEDVEGGAVLILNKKDLAAFAKVRSTDGKKLYKIKKNGNTGTISSDDSFEVPFVINSAAPALSADGTVADTYCMAYGMVKAYEMPVFSDILVEESRDFKFKTGQVAYRGSVWAGGNVAMHKGFVRVKKVAAEPLT</sequence>
<dbReference type="InterPro" id="IPR024455">
    <property type="entry name" value="Phage_capsid"/>
</dbReference>
<evidence type="ECO:0000259" key="2">
    <source>
        <dbReference type="Pfam" id="PF05065"/>
    </source>
</evidence>
<protein>
    <submittedName>
        <fullName evidence="3">Phage major capsid protein</fullName>
    </submittedName>
</protein>
<dbReference type="RefSeq" id="WP_213165293.1">
    <property type="nucleotide sequence ID" value="NZ_CP058559.1"/>
</dbReference>
<comment type="subcellular location">
    <subcellularLocation>
        <location evidence="1">Virion</location>
    </subcellularLocation>
</comment>
<dbReference type="Gene3D" id="3.30.2400.10">
    <property type="entry name" value="Major capsid protein gp5"/>
    <property type="match status" value="1"/>
</dbReference>
<evidence type="ECO:0000313" key="4">
    <source>
        <dbReference type="Proteomes" id="UP000516160"/>
    </source>
</evidence>
<dbReference type="InterPro" id="IPR054612">
    <property type="entry name" value="Phage_capsid-like_C"/>
</dbReference>
<evidence type="ECO:0000256" key="1">
    <source>
        <dbReference type="ARBA" id="ARBA00004328"/>
    </source>
</evidence>
<dbReference type="EMBL" id="CP058559">
    <property type="protein sequence ID" value="QNO14929.1"/>
    <property type="molecule type" value="Genomic_DNA"/>
</dbReference>
<dbReference type="AlphaFoldDB" id="A0A7G9W8B7"/>
<dbReference type="SUPFAM" id="SSF56563">
    <property type="entry name" value="Major capsid protein gp5"/>
    <property type="match status" value="1"/>
</dbReference>
<keyword evidence="4" id="KW-1185">Reference proteome</keyword>
<feature type="domain" description="Phage capsid-like C-terminal" evidence="2">
    <location>
        <begin position="142"/>
        <end position="426"/>
    </location>
</feature>
<dbReference type="Pfam" id="PF05065">
    <property type="entry name" value="Phage_capsid"/>
    <property type="match status" value="1"/>
</dbReference>
<reference evidence="3 4" key="1">
    <citation type="submission" date="2020-07" db="EMBL/GenBank/DDBJ databases">
        <title>Alkalicella. sp. LB2 genome.</title>
        <authorList>
            <person name="Postec A."/>
            <person name="Quemeneur M."/>
        </authorList>
    </citation>
    <scope>NUCLEOTIDE SEQUENCE [LARGE SCALE GENOMIC DNA]</scope>
    <source>
        <strain evidence="3 4">LB2</strain>
    </source>
</reference>
<proteinExistence type="predicted"/>
<dbReference type="KEGG" id="acae:HYG86_09155"/>
<gene>
    <name evidence="3" type="ORF">HYG86_09155</name>
</gene>
<name>A0A7G9W8B7_ALKCA</name>